<accession>A0A921FMU5</accession>
<sequence length="50" mass="5353">MSTTSQELAELYAEASVIDGIADDATIAATQDMSRLTITASHLVDEPRSR</sequence>
<reference evidence="1" key="2">
    <citation type="submission" date="2021-09" db="EMBL/GenBank/DDBJ databases">
        <authorList>
            <person name="Gilroy R."/>
        </authorList>
    </citation>
    <scope>NUCLEOTIDE SEQUENCE</scope>
    <source>
        <strain evidence="1">ChiHjej13B12-14962</strain>
    </source>
</reference>
<reference evidence="1" key="1">
    <citation type="journal article" date="2021" name="PeerJ">
        <title>Extensive microbial diversity within the chicken gut microbiome revealed by metagenomics and culture.</title>
        <authorList>
            <person name="Gilroy R."/>
            <person name="Ravi A."/>
            <person name="Getino M."/>
            <person name="Pursley I."/>
            <person name="Horton D.L."/>
            <person name="Alikhan N.F."/>
            <person name="Baker D."/>
            <person name="Gharbi K."/>
            <person name="Hall N."/>
            <person name="Watson M."/>
            <person name="Adriaenssens E.M."/>
            <person name="Foster-Nyarko E."/>
            <person name="Jarju S."/>
            <person name="Secka A."/>
            <person name="Antonio M."/>
            <person name="Oren A."/>
            <person name="Chaudhuri R.R."/>
            <person name="La Ragione R."/>
            <person name="Hildebrand F."/>
            <person name="Pallen M.J."/>
        </authorList>
    </citation>
    <scope>NUCLEOTIDE SEQUENCE</scope>
    <source>
        <strain evidence="1">ChiHjej13B12-14962</strain>
    </source>
</reference>
<comment type="caution">
    <text evidence="1">The sequence shown here is derived from an EMBL/GenBank/DDBJ whole genome shotgun (WGS) entry which is preliminary data.</text>
</comment>
<name>A0A921FMU5_9MICC</name>
<gene>
    <name evidence="1" type="ORF">K8V32_05190</name>
</gene>
<protein>
    <submittedName>
        <fullName evidence="1">Uncharacterized protein</fullName>
    </submittedName>
</protein>
<dbReference type="Proteomes" id="UP000703315">
    <property type="component" value="Unassembled WGS sequence"/>
</dbReference>
<dbReference type="EMBL" id="DYXC01000065">
    <property type="protein sequence ID" value="HJF14187.1"/>
    <property type="molecule type" value="Genomic_DNA"/>
</dbReference>
<dbReference type="RefSeq" id="WP_303903920.1">
    <property type="nucleotide sequence ID" value="NZ_DYXC01000065.1"/>
</dbReference>
<dbReference type="AlphaFoldDB" id="A0A921FMU5"/>
<organism evidence="1 2">
    <name type="scientific">Enteractinococcus helveticum</name>
    <dbReference type="NCBI Taxonomy" id="1837282"/>
    <lineage>
        <taxon>Bacteria</taxon>
        <taxon>Bacillati</taxon>
        <taxon>Actinomycetota</taxon>
        <taxon>Actinomycetes</taxon>
        <taxon>Micrococcales</taxon>
        <taxon>Micrococcaceae</taxon>
    </lineage>
</organism>
<proteinExistence type="predicted"/>
<evidence type="ECO:0000313" key="1">
    <source>
        <dbReference type="EMBL" id="HJF14187.1"/>
    </source>
</evidence>
<evidence type="ECO:0000313" key="2">
    <source>
        <dbReference type="Proteomes" id="UP000703315"/>
    </source>
</evidence>